<dbReference type="InterPro" id="IPR005471">
    <property type="entry name" value="Tscrpt_reg_IclR_N"/>
</dbReference>
<keyword evidence="1 4" id="KW-0805">Transcription regulation</keyword>
<dbReference type="AlphaFoldDB" id="A6G4C6"/>
<sequence>MPSDESSRQRLEREVGAVFTRLCQLYGIPANLGRLYSTLYMSPEPLSLAELAAAAGLAKSSTSVAMRRLEQYRFVRRRPRGNDRKDYYEAVTDPLAMIQDWIRHFIRPELELSEELLRTLDEGLFAAERAEEYSADEAAELRLRVEQMRRAIHGSRAFIEMLSAPDFNLAAAMSERASADPE</sequence>
<dbReference type="Proteomes" id="UP000005801">
    <property type="component" value="Unassembled WGS sequence"/>
</dbReference>
<dbReference type="RefSeq" id="WP_006971575.1">
    <property type="nucleotide sequence ID" value="NZ_ABCS01000021.1"/>
</dbReference>
<feature type="domain" description="HTH iclR-type" evidence="5">
    <location>
        <begin position="43"/>
        <end position="79"/>
    </location>
</feature>
<proteinExistence type="inferred from homology"/>
<gene>
    <name evidence="6" type="ORF">PPSIR1_03838</name>
</gene>
<keyword evidence="3 4" id="KW-0804">Transcription</keyword>
<keyword evidence="7" id="KW-1185">Reference proteome</keyword>
<dbReference type="PANTHER" id="PTHR38465:SF1">
    <property type="entry name" value="HTH-TYPE TRANSCRIPTIONAL REGULATOR MJ1563-RELATED"/>
    <property type="match status" value="1"/>
</dbReference>
<evidence type="ECO:0000256" key="1">
    <source>
        <dbReference type="ARBA" id="ARBA00023015"/>
    </source>
</evidence>
<organism evidence="6 7">
    <name type="scientific">Plesiocystis pacifica SIR-1</name>
    <dbReference type="NCBI Taxonomy" id="391625"/>
    <lineage>
        <taxon>Bacteria</taxon>
        <taxon>Pseudomonadati</taxon>
        <taxon>Myxococcota</taxon>
        <taxon>Polyangia</taxon>
        <taxon>Nannocystales</taxon>
        <taxon>Nannocystaceae</taxon>
        <taxon>Plesiocystis</taxon>
    </lineage>
</organism>
<dbReference type="InterPro" id="IPR026282">
    <property type="entry name" value="MJ1563"/>
</dbReference>
<comment type="similarity">
    <text evidence="4">Belongs to the GbsR family.</text>
</comment>
<dbReference type="PIRSF" id="PIRSF006707">
    <property type="entry name" value="MJ1563"/>
    <property type="match status" value="1"/>
</dbReference>
<protein>
    <recommendedName>
        <fullName evidence="4">HTH-type transcriptional regulator</fullName>
    </recommendedName>
</protein>
<dbReference type="GO" id="GO:0006355">
    <property type="term" value="P:regulation of DNA-templated transcription"/>
    <property type="evidence" value="ECO:0007669"/>
    <property type="project" value="InterPro"/>
</dbReference>
<reference evidence="6 7" key="1">
    <citation type="submission" date="2007-06" db="EMBL/GenBank/DDBJ databases">
        <authorList>
            <person name="Shimkets L."/>
            <person name="Ferriera S."/>
            <person name="Johnson J."/>
            <person name="Kravitz S."/>
            <person name="Beeson K."/>
            <person name="Sutton G."/>
            <person name="Rogers Y.-H."/>
            <person name="Friedman R."/>
            <person name="Frazier M."/>
            <person name="Venter J.C."/>
        </authorList>
    </citation>
    <scope>NUCLEOTIDE SEQUENCE [LARGE SCALE GENOMIC DNA]</scope>
    <source>
        <strain evidence="6 7">SIR-1</strain>
    </source>
</reference>
<dbReference type="GO" id="GO:0003677">
    <property type="term" value="F:DNA binding"/>
    <property type="evidence" value="ECO:0007669"/>
    <property type="project" value="UniProtKB-UniRule"/>
</dbReference>
<dbReference type="Gene3D" id="1.10.10.10">
    <property type="entry name" value="Winged helix-like DNA-binding domain superfamily/Winged helix DNA-binding domain"/>
    <property type="match status" value="1"/>
</dbReference>
<evidence type="ECO:0000313" key="7">
    <source>
        <dbReference type="Proteomes" id="UP000005801"/>
    </source>
</evidence>
<dbReference type="eggNOG" id="COG1510">
    <property type="taxonomic scope" value="Bacteria"/>
</dbReference>
<comment type="caution">
    <text evidence="6">The sequence shown here is derived from an EMBL/GenBank/DDBJ whole genome shotgun (WGS) entry which is preliminary data.</text>
</comment>
<name>A6G4C6_9BACT</name>
<keyword evidence="2 4" id="KW-0238">DNA-binding</keyword>
<dbReference type="OrthoDB" id="9791954at2"/>
<dbReference type="STRING" id="391625.PPSIR1_03838"/>
<dbReference type="SUPFAM" id="SSF46785">
    <property type="entry name" value="Winged helix' DNA-binding domain"/>
    <property type="match status" value="1"/>
</dbReference>
<dbReference type="PANTHER" id="PTHR38465">
    <property type="entry name" value="HTH-TYPE TRANSCRIPTIONAL REGULATOR MJ1563-RELATED"/>
    <property type="match status" value="1"/>
</dbReference>
<dbReference type="EMBL" id="ABCS01000021">
    <property type="protein sequence ID" value="EDM79238.1"/>
    <property type="molecule type" value="Genomic_DNA"/>
</dbReference>
<evidence type="ECO:0000256" key="4">
    <source>
        <dbReference type="PIRNR" id="PIRNR006707"/>
    </source>
</evidence>
<dbReference type="Pfam" id="PF09339">
    <property type="entry name" value="HTH_IclR"/>
    <property type="match status" value="1"/>
</dbReference>
<evidence type="ECO:0000256" key="3">
    <source>
        <dbReference type="ARBA" id="ARBA00023163"/>
    </source>
</evidence>
<evidence type="ECO:0000259" key="5">
    <source>
        <dbReference type="Pfam" id="PF09339"/>
    </source>
</evidence>
<dbReference type="InterPro" id="IPR036388">
    <property type="entry name" value="WH-like_DNA-bd_sf"/>
</dbReference>
<evidence type="ECO:0000313" key="6">
    <source>
        <dbReference type="EMBL" id="EDM79238.1"/>
    </source>
</evidence>
<dbReference type="InterPro" id="IPR036390">
    <property type="entry name" value="WH_DNA-bd_sf"/>
</dbReference>
<accession>A6G4C6</accession>
<evidence type="ECO:0000256" key="2">
    <source>
        <dbReference type="ARBA" id="ARBA00023125"/>
    </source>
</evidence>
<dbReference type="InterPro" id="IPR052362">
    <property type="entry name" value="HTH-GbsR_regulator"/>
</dbReference>